<proteinExistence type="predicted"/>
<dbReference type="InterPro" id="IPR035983">
    <property type="entry name" value="Hect_E3_ubiquitin_ligase"/>
</dbReference>
<dbReference type="SUPFAM" id="SSF56204">
    <property type="entry name" value="Hect, E3 ligase catalytic domain"/>
    <property type="match status" value="1"/>
</dbReference>
<gene>
    <name evidence="9" type="ORF">Fot_49226</name>
</gene>
<evidence type="ECO:0000256" key="2">
    <source>
        <dbReference type="ARBA" id="ARBA00004906"/>
    </source>
</evidence>
<dbReference type="SUPFAM" id="SSF54236">
    <property type="entry name" value="Ubiquitin-like"/>
    <property type="match status" value="1"/>
</dbReference>
<evidence type="ECO:0000256" key="3">
    <source>
        <dbReference type="ARBA" id="ARBA00012485"/>
    </source>
</evidence>
<accession>A0ABD1QBA2</accession>
<dbReference type="PRINTS" id="PR00348">
    <property type="entry name" value="UBIQUITIN"/>
</dbReference>
<evidence type="ECO:0000259" key="8">
    <source>
        <dbReference type="PROSITE" id="PS50237"/>
    </source>
</evidence>
<keyword evidence="4" id="KW-0808">Transferase</keyword>
<dbReference type="Gene3D" id="3.90.1750.10">
    <property type="entry name" value="Hect, E3 ligase catalytic domains"/>
    <property type="match status" value="1"/>
</dbReference>
<comment type="pathway">
    <text evidence="2">Protein modification; protein ubiquitination.</text>
</comment>
<evidence type="ECO:0000256" key="6">
    <source>
        <dbReference type="PROSITE-ProRule" id="PRU00104"/>
    </source>
</evidence>
<keyword evidence="10" id="KW-1185">Reference proteome</keyword>
<evidence type="ECO:0000256" key="1">
    <source>
        <dbReference type="ARBA" id="ARBA00000885"/>
    </source>
</evidence>
<dbReference type="Proteomes" id="UP001604277">
    <property type="component" value="Unassembled WGS sequence"/>
</dbReference>
<feature type="domain" description="Ubiquitin-like" evidence="7">
    <location>
        <begin position="64"/>
        <end position="139"/>
    </location>
</feature>
<dbReference type="AlphaFoldDB" id="A0ABD1QBA2"/>
<evidence type="ECO:0000259" key="7">
    <source>
        <dbReference type="PROSITE" id="PS50053"/>
    </source>
</evidence>
<dbReference type="InterPro" id="IPR029071">
    <property type="entry name" value="Ubiquitin-like_domsf"/>
</dbReference>
<dbReference type="InterPro" id="IPR050409">
    <property type="entry name" value="E3_ubiq-protein_ligase"/>
</dbReference>
<dbReference type="EC" id="2.3.2.26" evidence="3"/>
<dbReference type="FunFam" id="3.30.2410.10:FF:000020">
    <property type="entry name" value="E3 ubiquitin-protein ligase UPL5"/>
    <property type="match status" value="1"/>
</dbReference>
<dbReference type="PROSITE" id="PS50053">
    <property type="entry name" value="UBIQUITIN_2"/>
    <property type="match status" value="1"/>
</dbReference>
<protein>
    <recommendedName>
        <fullName evidence="3">HECT-type E3 ubiquitin transferase</fullName>
        <ecNumber evidence="3">2.3.2.26</ecNumber>
    </recommendedName>
</protein>
<dbReference type="GO" id="GO:0061630">
    <property type="term" value="F:ubiquitin protein ligase activity"/>
    <property type="evidence" value="ECO:0007669"/>
    <property type="project" value="UniProtKB-EC"/>
</dbReference>
<dbReference type="Pfam" id="PF00240">
    <property type="entry name" value="ubiquitin"/>
    <property type="match status" value="1"/>
</dbReference>
<dbReference type="InterPro" id="IPR000569">
    <property type="entry name" value="HECT_dom"/>
</dbReference>
<dbReference type="Gene3D" id="3.10.20.90">
    <property type="entry name" value="Phosphatidylinositol 3-kinase Catalytic Subunit, Chain A, domain 1"/>
    <property type="match status" value="1"/>
</dbReference>
<evidence type="ECO:0000313" key="10">
    <source>
        <dbReference type="Proteomes" id="UP001604277"/>
    </source>
</evidence>
<reference evidence="10" key="1">
    <citation type="submission" date="2024-07" db="EMBL/GenBank/DDBJ databases">
        <title>Two chromosome-level genome assemblies of Korean endemic species Abeliophyllum distichum and Forsythia ovata (Oleaceae).</title>
        <authorList>
            <person name="Jang H."/>
        </authorList>
    </citation>
    <scope>NUCLEOTIDE SEQUENCE [LARGE SCALE GENOMIC DNA]</scope>
</reference>
<dbReference type="Gene3D" id="3.30.2160.10">
    <property type="entry name" value="Hect, E3 ligase catalytic domain"/>
    <property type="match status" value="1"/>
</dbReference>
<dbReference type="PANTHER" id="PTHR11254">
    <property type="entry name" value="HECT DOMAIN UBIQUITIN-PROTEIN LIGASE"/>
    <property type="match status" value="1"/>
</dbReference>
<sequence>MSSSLSKRKLDDYCADDSFIITVNTPPAAARMRKDQTTLPLSPPHLSLQPRSSLTESTCSVTTIQFFVRILSNHTLVLHADCTTTIKYIHEQIESITGIPVIEQRLIYRGKQLQWEQTLAECKIQNDAGLQLVGRMRSTEHPQAWQLVNDIIFLIFHLYKGTQAPLPPTLSHPKTVKSLKSLLVDFLSWITPTNSHKASGHLQIFLSSSAPAALVMLYMSSHKPNRDAANEAIRQFIESSKNVLPKHMYCQFAPIVLEFCKLLSRAAGTDDPLYNLCRSTMGTMVEFLEVGVKKESIGVHDIFLFVSQLAAKLSHDLVLSMESSSFVGPLLSDVRDFTAFVVPVRNKIMLEIGFCGPVKFPLSEQRWVCYGKEIIILHEIFIDLLGKLEECLGKIEEQVDMRAKSDSQTLFFGWCQYLAILKELNSISKLYKGAEEVFWEKMKQKKDALCYLIVRFAKRSDEHQWILEHKEVTNFEARKHLAMMILPEVKDEYDEQHEMLIDRSHLLAESFEYIAHAELDSLRAGLFMEFKNEEATGPGVLREWFFLVCQAIFNPQNALFLACPNDRRRFFPNPASKVDPLHLEYFNFSGRVIALALIHKVQVGIVFDRVFFLQLAGHDISLEDIRDADPCLYSSCKQILEMDPVAVDQDSLGLTFAHEVEQLGSRKVIELCPDGSSIVVNSKNRNMYVDSLIQHYFVTSIADQVANFAQGFADIISSPQLQRSFFQSLNPEDLDLMLHGSESAISVEDWKAHTEYHGYKETDLQISWFWKIVGRMTAEQRKVLLFFWTSIKYLPVEGFSGLASRLYIYKTSESYDRLPSSHTCFYRLCFPAYPSIAAMRDRFRVITQEHVGCSFGTW</sequence>
<evidence type="ECO:0000256" key="5">
    <source>
        <dbReference type="ARBA" id="ARBA00022786"/>
    </source>
</evidence>
<dbReference type="Pfam" id="PF00632">
    <property type="entry name" value="HECT"/>
    <property type="match status" value="1"/>
</dbReference>
<dbReference type="InterPro" id="IPR019956">
    <property type="entry name" value="Ubiquitin_dom"/>
</dbReference>
<evidence type="ECO:0000256" key="4">
    <source>
        <dbReference type="ARBA" id="ARBA00022679"/>
    </source>
</evidence>
<comment type="catalytic activity">
    <reaction evidence="1">
        <text>S-ubiquitinyl-[E2 ubiquitin-conjugating enzyme]-L-cysteine + [acceptor protein]-L-lysine = [E2 ubiquitin-conjugating enzyme]-L-cysteine + N(6)-ubiquitinyl-[acceptor protein]-L-lysine.</text>
        <dbReference type="EC" id="2.3.2.26"/>
    </reaction>
</comment>
<dbReference type="PANTHER" id="PTHR11254:SF424">
    <property type="entry name" value="E3 UBIQUITIN-PROTEIN LIGASE UPL5"/>
    <property type="match status" value="1"/>
</dbReference>
<comment type="caution">
    <text evidence="9">The sequence shown here is derived from an EMBL/GenBank/DDBJ whole genome shotgun (WGS) entry which is preliminary data.</text>
</comment>
<dbReference type="PROSITE" id="PS50237">
    <property type="entry name" value="HECT"/>
    <property type="match status" value="1"/>
</dbReference>
<name>A0ABD1QBA2_9LAMI</name>
<dbReference type="EMBL" id="JBFOLJ010000015">
    <property type="protein sequence ID" value="KAL2473490.1"/>
    <property type="molecule type" value="Genomic_DNA"/>
</dbReference>
<dbReference type="SMART" id="SM00119">
    <property type="entry name" value="HECTc"/>
    <property type="match status" value="1"/>
</dbReference>
<dbReference type="SMART" id="SM00213">
    <property type="entry name" value="UBQ"/>
    <property type="match status" value="1"/>
</dbReference>
<dbReference type="Gene3D" id="3.30.2410.10">
    <property type="entry name" value="Hect, E3 ligase catalytic domain"/>
    <property type="match status" value="1"/>
</dbReference>
<dbReference type="InterPro" id="IPR000626">
    <property type="entry name" value="Ubiquitin-like_dom"/>
</dbReference>
<feature type="active site" description="Glycyl thioester intermediate" evidence="6">
    <location>
        <position position="824"/>
    </location>
</feature>
<keyword evidence="5 6" id="KW-0833">Ubl conjugation pathway</keyword>
<organism evidence="9 10">
    <name type="scientific">Forsythia ovata</name>
    <dbReference type="NCBI Taxonomy" id="205694"/>
    <lineage>
        <taxon>Eukaryota</taxon>
        <taxon>Viridiplantae</taxon>
        <taxon>Streptophyta</taxon>
        <taxon>Embryophyta</taxon>
        <taxon>Tracheophyta</taxon>
        <taxon>Spermatophyta</taxon>
        <taxon>Magnoliopsida</taxon>
        <taxon>eudicotyledons</taxon>
        <taxon>Gunneridae</taxon>
        <taxon>Pentapetalae</taxon>
        <taxon>asterids</taxon>
        <taxon>lamiids</taxon>
        <taxon>Lamiales</taxon>
        <taxon>Oleaceae</taxon>
        <taxon>Forsythieae</taxon>
        <taxon>Forsythia</taxon>
    </lineage>
</organism>
<evidence type="ECO:0000313" key="9">
    <source>
        <dbReference type="EMBL" id="KAL2473490.1"/>
    </source>
</evidence>
<feature type="domain" description="HECT" evidence="8">
    <location>
        <begin position="518"/>
        <end position="858"/>
    </location>
</feature>
<dbReference type="CDD" id="cd00078">
    <property type="entry name" value="HECTc"/>
    <property type="match status" value="1"/>
</dbReference>